<accession>A0A4Z2FVE2</accession>
<protein>
    <submittedName>
        <fullName evidence="3">Uncharacterized protein</fullName>
    </submittedName>
</protein>
<feature type="transmembrane region" description="Helical" evidence="2">
    <location>
        <begin position="181"/>
        <end position="204"/>
    </location>
</feature>
<dbReference type="AlphaFoldDB" id="A0A4Z2FVE2"/>
<evidence type="ECO:0000313" key="3">
    <source>
        <dbReference type="EMBL" id="TNN44292.1"/>
    </source>
</evidence>
<keyword evidence="4" id="KW-1185">Reference proteome</keyword>
<feature type="region of interest" description="Disordered" evidence="1">
    <location>
        <begin position="232"/>
        <end position="269"/>
    </location>
</feature>
<evidence type="ECO:0000313" key="4">
    <source>
        <dbReference type="Proteomes" id="UP000314294"/>
    </source>
</evidence>
<gene>
    <name evidence="3" type="ORF">EYF80_045527</name>
</gene>
<reference evidence="3 4" key="1">
    <citation type="submission" date="2019-03" db="EMBL/GenBank/DDBJ databases">
        <title>First draft genome of Liparis tanakae, snailfish: a comprehensive survey of snailfish specific genes.</title>
        <authorList>
            <person name="Kim W."/>
            <person name="Song I."/>
            <person name="Jeong J.-H."/>
            <person name="Kim D."/>
            <person name="Kim S."/>
            <person name="Ryu S."/>
            <person name="Song J.Y."/>
            <person name="Lee S.K."/>
        </authorList>
    </citation>
    <scope>NUCLEOTIDE SEQUENCE [LARGE SCALE GENOMIC DNA]</scope>
    <source>
        <tissue evidence="3">Muscle</tissue>
    </source>
</reference>
<keyword evidence="2" id="KW-0472">Membrane</keyword>
<evidence type="ECO:0000256" key="1">
    <source>
        <dbReference type="SAM" id="MobiDB-lite"/>
    </source>
</evidence>
<dbReference type="Proteomes" id="UP000314294">
    <property type="component" value="Unassembled WGS sequence"/>
</dbReference>
<sequence length="269" mass="29483">MQEVRPTGYHISDSVHSPTTWLMIHLSFHEGLFLFSASSLSLLKTGHLRKDGNMEETGLNFVSCLFAQRGCSRSICHPQLTASRLASGMISSTGHVRLQLTALHLQLTLCRVRAHHRQLVQQVPDQQAGGTALMQLQPQAVHGAEVLLLQKVAEAMEAVRVATRGVHRSEEGLQADVANQLIVHLVLVLVQVAVQALVLLATLLTDARPREARGADAAGHFGFRRRHWLKKISPHSSGNDQRSLISLKPAPGHTSTSNAKNPFKLKMRG</sequence>
<keyword evidence="2" id="KW-1133">Transmembrane helix</keyword>
<proteinExistence type="predicted"/>
<name>A0A4Z2FVE2_9TELE</name>
<dbReference type="EMBL" id="SRLO01000914">
    <property type="protein sequence ID" value="TNN44292.1"/>
    <property type="molecule type" value="Genomic_DNA"/>
</dbReference>
<feature type="compositionally biased region" description="Polar residues" evidence="1">
    <location>
        <begin position="234"/>
        <end position="244"/>
    </location>
</feature>
<comment type="caution">
    <text evidence="3">The sequence shown here is derived from an EMBL/GenBank/DDBJ whole genome shotgun (WGS) entry which is preliminary data.</text>
</comment>
<organism evidence="3 4">
    <name type="scientific">Liparis tanakae</name>
    <name type="common">Tanaka's snailfish</name>
    <dbReference type="NCBI Taxonomy" id="230148"/>
    <lineage>
        <taxon>Eukaryota</taxon>
        <taxon>Metazoa</taxon>
        <taxon>Chordata</taxon>
        <taxon>Craniata</taxon>
        <taxon>Vertebrata</taxon>
        <taxon>Euteleostomi</taxon>
        <taxon>Actinopterygii</taxon>
        <taxon>Neopterygii</taxon>
        <taxon>Teleostei</taxon>
        <taxon>Neoteleostei</taxon>
        <taxon>Acanthomorphata</taxon>
        <taxon>Eupercaria</taxon>
        <taxon>Perciformes</taxon>
        <taxon>Cottioidei</taxon>
        <taxon>Cottales</taxon>
        <taxon>Liparidae</taxon>
        <taxon>Liparis</taxon>
    </lineage>
</organism>
<keyword evidence="2" id="KW-0812">Transmembrane</keyword>
<evidence type="ECO:0000256" key="2">
    <source>
        <dbReference type="SAM" id="Phobius"/>
    </source>
</evidence>